<organism evidence="3 5">
    <name type="scientific">Enterobacter kobei</name>
    <dbReference type="NCBI Taxonomy" id="208224"/>
    <lineage>
        <taxon>Bacteria</taxon>
        <taxon>Pseudomonadati</taxon>
        <taxon>Pseudomonadota</taxon>
        <taxon>Gammaproteobacteria</taxon>
        <taxon>Enterobacterales</taxon>
        <taxon>Enterobacteriaceae</taxon>
        <taxon>Enterobacter</taxon>
        <taxon>Enterobacter cloacae complex</taxon>
    </lineage>
</organism>
<evidence type="ECO:0000313" key="5">
    <source>
        <dbReference type="Proteomes" id="UP001228563"/>
    </source>
</evidence>
<dbReference type="EMBL" id="CP096849">
    <property type="protein sequence ID" value="WMT68166.1"/>
    <property type="molecule type" value="Genomic_DNA"/>
</dbReference>
<accession>A0AAJ6LQ28</accession>
<dbReference type="Proteomes" id="UP001228563">
    <property type="component" value="Chromosome"/>
</dbReference>
<proteinExistence type="predicted"/>
<dbReference type="Proteomes" id="UP000250603">
    <property type="component" value="Unassembled WGS sequence"/>
</dbReference>
<gene>
    <name evidence="2" type="ORF">DP181_03490</name>
    <name evidence="3" type="ORF">M2B19_11620</name>
</gene>
<evidence type="ECO:0000313" key="4">
    <source>
        <dbReference type="Proteomes" id="UP000250603"/>
    </source>
</evidence>
<evidence type="ECO:0000313" key="2">
    <source>
        <dbReference type="EMBL" id="RAY29491.1"/>
    </source>
</evidence>
<reference evidence="2 4" key="1">
    <citation type="submission" date="2018-06" db="EMBL/GenBank/DDBJ databases">
        <title>ACT-28, a chromosomally-encoded AmpC with carbapenemase activity from Enterobacter kobei.</title>
        <authorList>
            <person name="Jousset A.B."/>
            <person name="Oueslati S."/>
            <person name="Bernabeu S."/>
            <person name="Takissian J."/>
            <person name="Creton E."/>
            <person name="Vogel A."/>
            <person name="Cotellon G."/>
            <person name="Bonnin R.A."/>
            <person name="Dortet L."/>
            <person name="Naas T."/>
        </authorList>
    </citation>
    <scope>NUCLEOTIDE SEQUENCE [LARGE SCALE GENOMIC DNA]</scope>
    <source>
        <strain evidence="2 4">149H6</strain>
    </source>
</reference>
<dbReference type="SUPFAM" id="SSF54593">
    <property type="entry name" value="Glyoxalase/Bleomycin resistance protein/Dihydroxybiphenyl dioxygenase"/>
    <property type="match status" value="1"/>
</dbReference>
<dbReference type="AlphaFoldDB" id="A0AAJ6LQ28"/>
<reference evidence="3" key="2">
    <citation type="submission" date="2022-04" db="EMBL/GenBank/DDBJ databases">
        <title>Co-occurrence of mcr-9 and blaNDM-1 in multidrug-resistant Enterobacter kobei strain isolated from an infant with urinary infection.</title>
        <authorList>
            <person name="Zeng H."/>
        </authorList>
    </citation>
    <scope>NUCLEOTIDE SEQUENCE</scope>
    <source>
        <strain evidence="3">EC1382</strain>
    </source>
</reference>
<name>A0AAJ6LQ28_9ENTR</name>
<dbReference type="InterPro" id="IPR029068">
    <property type="entry name" value="Glyas_Bleomycin-R_OHBP_Dase"/>
</dbReference>
<dbReference type="EMBL" id="QMCK01000008">
    <property type="protein sequence ID" value="RAY29491.1"/>
    <property type="molecule type" value="Genomic_DNA"/>
</dbReference>
<dbReference type="InterPro" id="IPR004360">
    <property type="entry name" value="Glyas_Fos-R_dOase_dom"/>
</dbReference>
<dbReference type="Gene3D" id="3.10.180.10">
    <property type="entry name" value="2,3-Dihydroxybiphenyl 1,2-Dioxygenase, domain 1"/>
    <property type="match status" value="1"/>
</dbReference>
<dbReference type="Pfam" id="PF00903">
    <property type="entry name" value="Glyoxalase"/>
    <property type="match status" value="1"/>
</dbReference>
<dbReference type="RefSeq" id="WP_023330340.1">
    <property type="nucleotide sequence ID" value="NZ_BRUA01000005.1"/>
</dbReference>
<sequence>MPQALPGIDVLFVAGFGPISRDTASSAAFYIHTLGLPLKPMEGNSDYLLAEVGQLKGVKHFAVWPLTQAAMSCFGEEQWPAEHPIPQGWVEYEVQDLDSATRILTEKGYRLLVANRTEPWGQTVTRLLSPEGLLTGLTITPWLREV</sequence>
<feature type="domain" description="Glyoxalase/fosfomycin resistance/dioxygenase" evidence="1">
    <location>
        <begin position="21"/>
        <end position="134"/>
    </location>
</feature>
<dbReference type="KEGG" id="ekb:BFV64_10805"/>
<keyword evidence="4" id="KW-1185">Reference proteome</keyword>
<evidence type="ECO:0000313" key="3">
    <source>
        <dbReference type="EMBL" id="WMT68166.1"/>
    </source>
</evidence>
<protein>
    <submittedName>
        <fullName evidence="3">Glyoxalase/bleomycin resistance/dioxygenase family protein</fullName>
    </submittedName>
</protein>
<evidence type="ECO:0000259" key="1">
    <source>
        <dbReference type="Pfam" id="PF00903"/>
    </source>
</evidence>